<dbReference type="InterPro" id="IPR043131">
    <property type="entry name" value="BCAT-like_N"/>
</dbReference>
<dbReference type="InterPro" id="IPR050571">
    <property type="entry name" value="Class-IV_PLP-Dep_Aminotrnsfr"/>
</dbReference>
<comment type="caution">
    <text evidence="2">The sequence shown here is derived from an EMBL/GenBank/DDBJ whole genome shotgun (WGS) entry which is preliminary data.</text>
</comment>
<dbReference type="PANTHER" id="PTHR42743:SF11">
    <property type="entry name" value="AMINODEOXYCHORISMATE LYASE"/>
    <property type="match status" value="1"/>
</dbReference>
<organism evidence="2 3">
    <name type="scientific">Blastococcus jejuensis</name>
    <dbReference type="NCBI Taxonomy" id="351224"/>
    <lineage>
        <taxon>Bacteria</taxon>
        <taxon>Bacillati</taxon>
        <taxon>Actinomycetota</taxon>
        <taxon>Actinomycetes</taxon>
        <taxon>Geodermatophilales</taxon>
        <taxon>Geodermatophilaceae</taxon>
        <taxon>Blastococcus</taxon>
    </lineage>
</organism>
<keyword evidence="3" id="KW-1185">Reference proteome</keyword>
<protein>
    <submittedName>
        <fullName evidence="2">Aminodeoxychorismate lyase</fullName>
    </submittedName>
</protein>
<dbReference type="PANTHER" id="PTHR42743">
    <property type="entry name" value="AMINO-ACID AMINOTRANSFERASE"/>
    <property type="match status" value="1"/>
</dbReference>
<dbReference type="SUPFAM" id="SSF56752">
    <property type="entry name" value="D-aminoacid aminotransferase-like PLP-dependent enzymes"/>
    <property type="match status" value="1"/>
</dbReference>
<comment type="similarity">
    <text evidence="1">Belongs to the class-IV pyridoxal-phosphate-dependent aminotransferase family.</text>
</comment>
<gene>
    <name evidence="2" type="ORF">GCM10010531_04740</name>
</gene>
<dbReference type="InterPro" id="IPR043132">
    <property type="entry name" value="BCAT-like_C"/>
</dbReference>
<dbReference type="Proteomes" id="UP001499924">
    <property type="component" value="Unassembled WGS sequence"/>
</dbReference>
<dbReference type="EMBL" id="BAAAVV010000001">
    <property type="protein sequence ID" value="GAA3156472.1"/>
    <property type="molecule type" value="Genomic_DNA"/>
</dbReference>
<dbReference type="GO" id="GO:0016829">
    <property type="term" value="F:lyase activity"/>
    <property type="evidence" value="ECO:0007669"/>
    <property type="project" value="UniProtKB-KW"/>
</dbReference>
<accession>A0ABP6NTK5</accession>
<evidence type="ECO:0000313" key="3">
    <source>
        <dbReference type="Proteomes" id="UP001499924"/>
    </source>
</evidence>
<dbReference type="InterPro" id="IPR036038">
    <property type="entry name" value="Aminotransferase-like"/>
</dbReference>
<sequence>MTDERVVAVWRDGAAVRVPADQPVVTAFDLGLGRGDGVFESIAVVGAGAPHLPAHLARLARSAELLELSDVGETVWRALVDSVLAGWDPGTDGVIRLFLTRGLGQGLPPTALAVLSPVPAEVVRQRTDGISVITLGLGVPADFRSHAPWLLGGAKTLSYAVNMAALRHAAARGADDVIFTSLEGQILEGPTSTVVWSADGVLHTPPLETGILPGTTMARLFARAADAGRPTAVTPGTVDDLRAADAVWLVSGVRAAATVHTLDGVPRGDGGLSASVRELLAR</sequence>
<evidence type="ECO:0000256" key="1">
    <source>
        <dbReference type="ARBA" id="ARBA00009320"/>
    </source>
</evidence>
<proteinExistence type="inferred from homology"/>
<name>A0ABP6NTK5_9ACTN</name>
<dbReference type="Gene3D" id="3.20.10.10">
    <property type="entry name" value="D-amino Acid Aminotransferase, subunit A, domain 2"/>
    <property type="match status" value="1"/>
</dbReference>
<dbReference type="Gene3D" id="3.30.470.10">
    <property type="match status" value="1"/>
</dbReference>
<keyword evidence="2" id="KW-0456">Lyase</keyword>
<dbReference type="InterPro" id="IPR001544">
    <property type="entry name" value="Aminotrans_IV"/>
</dbReference>
<evidence type="ECO:0000313" key="2">
    <source>
        <dbReference type="EMBL" id="GAA3156472.1"/>
    </source>
</evidence>
<dbReference type="Pfam" id="PF01063">
    <property type="entry name" value="Aminotran_4"/>
    <property type="match status" value="1"/>
</dbReference>
<reference evidence="3" key="1">
    <citation type="journal article" date="2019" name="Int. J. Syst. Evol. Microbiol.">
        <title>The Global Catalogue of Microorganisms (GCM) 10K type strain sequencing project: providing services to taxonomists for standard genome sequencing and annotation.</title>
        <authorList>
            <consortium name="The Broad Institute Genomics Platform"/>
            <consortium name="The Broad Institute Genome Sequencing Center for Infectious Disease"/>
            <person name="Wu L."/>
            <person name="Ma J."/>
        </authorList>
    </citation>
    <scope>NUCLEOTIDE SEQUENCE [LARGE SCALE GENOMIC DNA]</scope>
    <source>
        <strain evidence="3">JCM 15614</strain>
    </source>
</reference>
<dbReference type="RefSeq" id="WP_344686898.1">
    <property type="nucleotide sequence ID" value="NZ_BAAAVV010000001.1"/>
</dbReference>